<name>A0A5C3N5M1_9AGAM</name>
<protein>
    <recommendedName>
        <fullName evidence="3">Zn(2)-C6 fungal-type domain-containing protein</fullName>
    </recommendedName>
</protein>
<sequence>MTSGASSIAKVSGPEKPPHIMLEHTLTLSLDIPKKKDDKKTVMACLFCRERKIACGPPPPDAVDRTCKYVCFSSCSCSCLCWGVWRG</sequence>
<dbReference type="Proteomes" id="UP000305948">
    <property type="component" value="Unassembled WGS sequence"/>
</dbReference>
<organism evidence="1 2">
    <name type="scientific">Heliocybe sulcata</name>
    <dbReference type="NCBI Taxonomy" id="5364"/>
    <lineage>
        <taxon>Eukaryota</taxon>
        <taxon>Fungi</taxon>
        <taxon>Dikarya</taxon>
        <taxon>Basidiomycota</taxon>
        <taxon>Agaricomycotina</taxon>
        <taxon>Agaricomycetes</taxon>
        <taxon>Gloeophyllales</taxon>
        <taxon>Gloeophyllaceae</taxon>
        <taxon>Heliocybe</taxon>
    </lineage>
</organism>
<accession>A0A5C3N5M1</accession>
<dbReference type="AlphaFoldDB" id="A0A5C3N5M1"/>
<proteinExistence type="predicted"/>
<evidence type="ECO:0000313" key="1">
    <source>
        <dbReference type="EMBL" id="TFK52730.1"/>
    </source>
</evidence>
<gene>
    <name evidence="1" type="ORF">OE88DRAFT_1656274</name>
</gene>
<evidence type="ECO:0000313" key="2">
    <source>
        <dbReference type="Proteomes" id="UP000305948"/>
    </source>
</evidence>
<dbReference type="OrthoDB" id="3263472at2759"/>
<dbReference type="EMBL" id="ML213508">
    <property type="protein sequence ID" value="TFK52730.1"/>
    <property type="molecule type" value="Genomic_DNA"/>
</dbReference>
<keyword evidence="2" id="KW-1185">Reference proteome</keyword>
<evidence type="ECO:0008006" key="3">
    <source>
        <dbReference type="Google" id="ProtNLM"/>
    </source>
</evidence>
<reference evidence="1 2" key="1">
    <citation type="journal article" date="2019" name="Nat. Ecol. Evol.">
        <title>Megaphylogeny resolves global patterns of mushroom evolution.</title>
        <authorList>
            <person name="Varga T."/>
            <person name="Krizsan K."/>
            <person name="Foldi C."/>
            <person name="Dima B."/>
            <person name="Sanchez-Garcia M."/>
            <person name="Sanchez-Ramirez S."/>
            <person name="Szollosi G.J."/>
            <person name="Szarkandi J.G."/>
            <person name="Papp V."/>
            <person name="Albert L."/>
            <person name="Andreopoulos W."/>
            <person name="Angelini C."/>
            <person name="Antonin V."/>
            <person name="Barry K.W."/>
            <person name="Bougher N.L."/>
            <person name="Buchanan P."/>
            <person name="Buyck B."/>
            <person name="Bense V."/>
            <person name="Catcheside P."/>
            <person name="Chovatia M."/>
            <person name="Cooper J."/>
            <person name="Damon W."/>
            <person name="Desjardin D."/>
            <person name="Finy P."/>
            <person name="Geml J."/>
            <person name="Haridas S."/>
            <person name="Hughes K."/>
            <person name="Justo A."/>
            <person name="Karasinski D."/>
            <person name="Kautmanova I."/>
            <person name="Kiss B."/>
            <person name="Kocsube S."/>
            <person name="Kotiranta H."/>
            <person name="LaButti K.M."/>
            <person name="Lechner B.E."/>
            <person name="Liimatainen K."/>
            <person name="Lipzen A."/>
            <person name="Lukacs Z."/>
            <person name="Mihaltcheva S."/>
            <person name="Morgado L.N."/>
            <person name="Niskanen T."/>
            <person name="Noordeloos M.E."/>
            <person name="Ohm R.A."/>
            <person name="Ortiz-Santana B."/>
            <person name="Ovrebo C."/>
            <person name="Racz N."/>
            <person name="Riley R."/>
            <person name="Savchenko A."/>
            <person name="Shiryaev A."/>
            <person name="Soop K."/>
            <person name="Spirin V."/>
            <person name="Szebenyi C."/>
            <person name="Tomsovsky M."/>
            <person name="Tulloss R.E."/>
            <person name="Uehling J."/>
            <person name="Grigoriev I.V."/>
            <person name="Vagvolgyi C."/>
            <person name="Papp T."/>
            <person name="Martin F.M."/>
            <person name="Miettinen O."/>
            <person name="Hibbett D.S."/>
            <person name="Nagy L.G."/>
        </authorList>
    </citation>
    <scope>NUCLEOTIDE SEQUENCE [LARGE SCALE GENOMIC DNA]</scope>
    <source>
        <strain evidence="1 2">OMC1185</strain>
    </source>
</reference>